<keyword evidence="3 7" id="KW-0496">Mitochondrion</keyword>
<keyword evidence="2 7" id="KW-0999">Mitochondrion inner membrane</keyword>
<evidence type="ECO:0000256" key="6">
    <source>
        <dbReference type="ARBA" id="ARBA00081568"/>
    </source>
</evidence>
<protein>
    <recommendedName>
        <fullName evidence="6">4-hydroxy-3-methoxy-5-polyprenylbenzoate decarboxylase</fullName>
    </recommendedName>
</protein>
<organism evidence="8 9">
    <name type="scientific">Arxiozyma heterogenica</name>
    <dbReference type="NCBI Taxonomy" id="278026"/>
    <lineage>
        <taxon>Eukaryota</taxon>
        <taxon>Fungi</taxon>
        <taxon>Dikarya</taxon>
        <taxon>Ascomycota</taxon>
        <taxon>Saccharomycotina</taxon>
        <taxon>Saccharomycetes</taxon>
        <taxon>Saccharomycetales</taxon>
        <taxon>Saccharomycetaceae</taxon>
        <taxon>Arxiozyma</taxon>
    </lineage>
</organism>
<keyword evidence="4 7" id="KW-0472">Membrane</keyword>
<dbReference type="GO" id="GO:0031314">
    <property type="term" value="C:extrinsic component of mitochondrial inner membrane"/>
    <property type="evidence" value="ECO:0007669"/>
    <property type="project" value="UniProtKB-UniRule"/>
</dbReference>
<reference evidence="9" key="1">
    <citation type="submission" date="2023-07" db="EMBL/GenBank/DDBJ databases">
        <title>A draft genome of Kazachstania heterogenica Y-27499.</title>
        <authorList>
            <person name="Donic C."/>
            <person name="Kralova J.S."/>
            <person name="Fidel L."/>
            <person name="Ben-Dor S."/>
            <person name="Jung S."/>
        </authorList>
    </citation>
    <scope>NUCLEOTIDE SEQUENCE [LARGE SCALE GENOMIC DNA]</scope>
    <source>
        <strain evidence="9">Y27499</strain>
    </source>
</reference>
<dbReference type="HAMAP" id="MF_03111">
    <property type="entry name" value="Coq4"/>
    <property type="match status" value="1"/>
</dbReference>
<dbReference type="EMBL" id="JAWIZZ010000053">
    <property type="protein sequence ID" value="KAK5778569.1"/>
    <property type="molecule type" value="Genomic_DNA"/>
</dbReference>
<comment type="catalytic activity">
    <reaction evidence="7">
        <text>a 4-hydroxy-3-methoxy-5-(all-trans-polyprenyl)benzoate + H(+) = a 2-methoxy-6-(all-trans-polyprenyl)phenol + CO2</text>
        <dbReference type="Rhea" id="RHEA:81179"/>
        <dbReference type="Rhea" id="RHEA-COMP:9551"/>
        <dbReference type="Rhea" id="RHEA-COMP:10931"/>
        <dbReference type="ChEBI" id="CHEBI:15378"/>
        <dbReference type="ChEBI" id="CHEBI:16526"/>
        <dbReference type="ChEBI" id="CHEBI:62731"/>
        <dbReference type="ChEBI" id="CHEBI:84443"/>
        <dbReference type="EC" id="4.1.1.130"/>
    </reaction>
</comment>
<dbReference type="InterPro" id="IPR007715">
    <property type="entry name" value="Coq4"/>
</dbReference>
<keyword evidence="9" id="KW-1185">Reference proteome</keyword>
<sequence>MISGFHCISKQPLNRIAGGRILGSKVVGKRTLILEAAMMAMASKYIFGGEARLADKMGNGELYNKNEDYKQLQKEKQLQRLKNLKNSRPMEPNYEGHIPLWPSEKLFLFLVSGIRSFYHPENGINIVQLGESTAIKPVLDHLHHTMLADPIGRRILKDKPEVKENTLHMETLANYPKNTFGYQFYTWCKRENVTPDTRAPIKYIDDPTHAFIFKRYRQCHDFYHALNNVPIIIEGEITIKALEGVNLGIPMALLGTLFAPWRLTKIQRERLFDIYLPWAVNSGLKCKPLINVYWEDLLDKDVNEVRKQIGLFPPPDLRTIRDQRRKELKDLNEKYKNLKEEYN</sequence>
<gene>
    <name evidence="7" type="primary">COQ4</name>
    <name evidence="8" type="ORF">RI543_004237</name>
</gene>
<keyword evidence="7" id="KW-0862">Zinc</keyword>
<evidence type="ECO:0000256" key="7">
    <source>
        <dbReference type="HAMAP-Rule" id="MF_03111"/>
    </source>
</evidence>
<evidence type="ECO:0000313" key="9">
    <source>
        <dbReference type="Proteomes" id="UP001306508"/>
    </source>
</evidence>
<feature type="binding site" evidence="7">
    <location>
        <position position="221"/>
    </location>
    <ligand>
        <name>Zn(2+)</name>
        <dbReference type="ChEBI" id="CHEBI:29105"/>
    </ligand>
</feature>
<keyword evidence="1 7" id="KW-0831">Ubiquinone biosynthesis</keyword>
<comment type="cofactor">
    <cofactor evidence="7">
        <name>Zn(2+)</name>
        <dbReference type="ChEBI" id="CHEBI:29105"/>
    </cofactor>
</comment>
<comment type="subunit">
    <text evidence="7">Component of a multi-subunit COQ enzyme complex, composed of at least COQ3, COQ4, COQ5, COQ6, COQ7 and COQ9.</text>
</comment>
<dbReference type="InterPro" id="IPR027540">
    <property type="entry name" value="Coq4_euk"/>
</dbReference>
<dbReference type="PANTHER" id="PTHR12922:SF7">
    <property type="entry name" value="UBIQUINONE BIOSYNTHESIS PROTEIN COQ4 HOMOLOG, MITOCHONDRIAL"/>
    <property type="match status" value="1"/>
</dbReference>
<name>A0AAN7WI13_9SACH</name>
<evidence type="ECO:0000256" key="2">
    <source>
        <dbReference type="ARBA" id="ARBA00022792"/>
    </source>
</evidence>
<evidence type="ECO:0000256" key="5">
    <source>
        <dbReference type="ARBA" id="ARBA00023239"/>
    </source>
</evidence>
<evidence type="ECO:0000256" key="3">
    <source>
        <dbReference type="ARBA" id="ARBA00023128"/>
    </source>
</evidence>
<accession>A0AAN7WI13</accession>
<dbReference type="GO" id="GO:0120539">
    <property type="term" value="F:4-hydroxy-3-methoxy-5-polyprenylbenzoate decarboxylase activity"/>
    <property type="evidence" value="ECO:0007669"/>
    <property type="project" value="UniProtKB-EC"/>
</dbReference>
<dbReference type="PANTHER" id="PTHR12922">
    <property type="entry name" value="UBIQUINONE BIOSYNTHESIS PROTEIN"/>
    <property type="match status" value="1"/>
</dbReference>
<feature type="binding site" evidence="7">
    <location>
        <position position="220"/>
    </location>
    <ligand>
        <name>Zn(2+)</name>
        <dbReference type="ChEBI" id="CHEBI:29105"/>
    </ligand>
</feature>
<keyword evidence="7" id="KW-0479">Metal-binding</keyword>
<evidence type="ECO:0000256" key="1">
    <source>
        <dbReference type="ARBA" id="ARBA00022688"/>
    </source>
</evidence>
<feature type="binding site" evidence="7">
    <location>
        <position position="224"/>
    </location>
    <ligand>
        <name>Zn(2+)</name>
        <dbReference type="ChEBI" id="CHEBI:29105"/>
    </ligand>
</feature>
<comment type="caution">
    <text evidence="8">The sequence shown here is derived from an EMBL/GenBank/DDBJ whole genome shotgun (WGS) entry which is preliminary data.</text>
</comment>
<dbReference type="Pfam" id="PF05019">
    <property type="entry name" value="Coq4"/>
    <property type="match status" value="1"/>
</dbReference>
<evidence type="ECO:0000313" key="8">
    <source>
        <dbReference type="EMBL" id="KAK5778569.1"/>
    </source>
</evidence>
<comment type="subcellular location">
    <subcellularLocation>
        <location evidence="7">Mitochondrion inner membrane</location>
        <topology evidence="7">Peripheral membrane protein</topology>
        <orientation evidence="7">Matrix side</orientation>
    </subcellularLocation>
</comment>
<proteinExistence type="inferred from homology"/>
<comment type="similarity">
    <text evidence="7">Belongs to the COQ4 family.</text>
</comment>
<keyword evidence="5 7" id="KW-0456">Lyase</keyword>
<dbReference type="GO" id="GO:0008270">
    <property type="term" value="F:zinc ion binding"/>
    <property type="evidence" value="ECO:0007669"/>
    <property type="project" value="UniProtKB-UniRule"/>
</dbReference>
<dbReference type="Proteomes" id="UP001306508">
    <property type="component" value="Unassembled WGS sequence"/>
</dbReference>
<feature type="binding site" evidence="7">
    <location>
        <position position="236"/>
    </location>
    <ligand>
        <name>Zn(2+)</name>
        <dbReference type="ChEBI" id="CHEBI:29105"/>
    </ligand>
</feature>
<comment type="function">
    <text evidence="7">Lyase that catalyzes the C1-decarboxylation of 4-hydroxy-3-methoxy-5-(all-trans-polyprenyl)benzoic acid into 2-methoxy-6-(all-trans-polyprenyl)phenol during ubiquinone biosynthesis.</text>
</comment>
<dbReference type="AlphaFoldDB" id="A0AAN7WI13"/>
<comment type="pathway">
    <text evidence="7">Cofactor biosynthesis; ubiquinone biosynthesis.</text>
</comment>
<evidence type="ECO:0000256" key="4">
    <source>
        <dbReference type="ARBA" id="ARBA00023136"/>
    </source>
</evidence>